<gene>
    <name evidence="4" type="ORF">JM93_02975</name>
</gene>
<dbReference type="Proteomes" id="UP000320593">
    <property type="component" value="Unassembled WGS sequence"/>
</dbReference>
<keyword evidence="3" id="KW-0812">Transmembrane</keyword>
<proteinExistence type="inferred from homology"/>
<feature type="transmembrane region" description="Helical" evidence="3">
    <location>
        <begin position="121"/>
        <end position="142"/>
    </location>
</feature>
<name>A0A562STQ8_9HYPH</name>
<feature type="transmembrane region" description="Helical" evidence="3">
    <location>
        <begin position="215"/>
        <end position="239"/>
    </location>
</feature>
<comment type="caution">
    <text evidence="4">The sequence shown here is derived from an EMBL/GenBank/DDBJ whole genome shotgun (WGS) entry which is preliminary data.</text>
</comment>
<evidence type="ECO:0000256" key="1">
    <source>
        <dbReference type="ARBA" id="ARBA00022679"/>
    </source>
</evidence>
<dbReference type="InterPro" id="IPR000462">
    <property type="entry name" value="CDP-OH_P_trans"/>
</dbReference>
<dbReference type="PROSITE" id="PS00379">
    <property type="entry name" value="CDP_ALCOHOL_P_TRANSF"/>
    <property type="match status" value="1"/>
</dbReference>
<keyword evidence="3" id="KW-1133">Transmembrane helix</keyword>
<accession>A0A562STQ8</accession>
<protein>
    <submittedName>
        <fullName evidence="4">Phosphatidylglycerophosphate synthase</fullName>
    </submittedName>
</protein>
<dbReference type="InterPro" id="IPR043130">
    <property type="entry name" value="CDP-OH_PTrfase_TM_dom"/>
</dbReference>
<dbReference type="InterPro" id="IPR048254">
    <property type="entry name" value="CDP_ALCOHOL_P_TRANSF_CS"/>
</dbReference>
<feature type="transmembrane region" description="Helical" evidence="3">
    <location>
        <begin position="148"/>
        <end position="171"/>
    </location>
</feature>
<dbReference type="EMBL" id="VLLF01000007">
    <property type="protein sequence ID" value="TWI84641.1"/>
    <property type="molecule type" value="Genomic_DNA"/>
</dbReference>
<dbReference type="GO" id="GO:0016020">
    <property type="term" value="C:membrane"/>
    <property type="evidence" value="ECO:0007669"/>
    <property type="project" value="InterPro"/>
</dbReference>
<dbReference type="Gene3D" id="1.20.120.1760">
    <property type="match status" value="1"/>
</dbReference>
<dbReference type="Pfam" id="PF01066">
    <property type="entry name" value="CDP-OH_P_transf"/>
    <property type="match status" value="1"/>
</dbReference>
<organism evidence="4 5">
    <name type="scientific">Roseibium hamelinense</name>
    <dbReference type="NCBI Taxonomy" id="150831"/>
    <lineage>
        <taxon>Bacteria</taxon>
        <taxon>Pseudomonadati</taxon>
        <taxon>Pseudomonadota</taxon>
        <taxon>Alphaproteobacteria</taxon>
        <taxon>Hyphomicrobiales</taxon>
        <taxon>Stappiaceae</taxon>
        <taxon>Roseibium</taxon>
    </lineage>
</organism>
<keyword evidence="5" id="KW-1185">Reference proteome</keyword>
<sequence>MSWRAYSADDASVKVPVLPSASVFRICAKALSRKGYTPRMFDAKIRPLIDPPLNKAGSVLAKAGISANAITLAGFVIGLAAAGLISHGLFLAAFACIVLNRLADGLDGAVARHTRKTDSGGYLDITLDFVFYGAIPLAFAVYDPQANALAACALLFSFYANGSAFLAFAIMAEKRGLSTDAQGQKSLFYLSGLAEGTETIALFLLMALFPSYFAVLAWVFAGICTVSAGSRIILGVGALK</sequence>
<reference evidence="4 5" key="1">
    <citation type="submission" date="2019-07" db="EMBL/GenBank/DDBJ databases">
        <title>Genomic Encyclopedia of Archaeal and Bacterial Type Strains, Phase II (KMG-II): from individual species to whole genera.</title>
        <authorList>
            <person name="Goeker M."/>
        </authorList>
    </citation>
    <scope>NUCLEOTIDE SEQUENCE [LARGE SCALE GENOMIC DNA]</scope>
    <source>
        <strain evidence="4 5">ATCC BAA-252</strain>
    </source>
</reference>
<keyword evidence="1 2" id="KW-0808">Transferase</keyword>
<feature type="transmembrane region" description="Helical" evidence="3">
    <location>
        <begin position="72"/>
        <end position="100"/>
    </location>
</feature>
<dbReference type="GO" id="GO:0008654">
    <property type="term" value="P:phospholipid biosynthetic process"/>
    <property type="evidence" value="ECO:0007669"/>
    <property type="project" value="InterPro"/>
</dbReference>
<evidence type="ECO:0000256" key="2">
    <source>
        <dbReference type="RuleBase" id="RU003750"/>
    </source>
</evidence>
<dbReference type="GO" id="GO:0016780">
    <property type="term" value="F:phosphotransferase activity, for other substituted phosphate groups"/>
    <property type="evidence" value="ECO:0007669"/>
    <property type="project" value="InterPro"/>
</dbReference>
<evidence type="ECO:0000313" key="4">
    <source>
        <dbReference type="EMBL" id="TWI84641.1"/>
    </source>
</evidence>
<dbReference type="AlphaFoldDB" id="A0A562STQ8"/>
<evidence type="ECO:0000313" key="5">
    <source>
        <dbReference type="Proteomes" id="UP000320593"/>
    </source>
</evidence>
<keyword evidence="3" id="KW-0472">Membrane</keyword>
<comment type="similarity">
    <text evidence="2">Belongs to the CDP-alcohol phosphatidyltransferase class-I family.</text>
</comment>
<evidence type="ECO:0000256" key="3">
    <source>
        <dbReference type="SAM" id="Phobius"/>
    </source>
</evidence>
<feature type="transmembrane region" description="Helical" evidence="3">
    <location>
        <begin position="187"/>
        <end position="209"/>
    </location>
</feature>